<comment type="caution">
    <text evidence="2">The sequence shown here is derived from an EMBL/GenBank/DDBJ whole genome shotgun (WGS) entry which is preliminary data.</text>
</comment>
<organism evidence="2">
    <name type="scientific">Desulfatirhabdium butyrativorans</name>
    <dbReference type="NCBI Taxonomy" id="340467"/>
    <lineage>
        <taxon>Bacteria</taxon>
        <taxon>Pseudomonadati</taxon>
        <taxon>Thermodesulfobacteriota</taxon>
        <taxon>Desulfobacteria</taxon>
        <taxon>Desulfobacterales</taxon>
        <taxon>Desulfatirhabdiaceae</taxon>
        <taxon>Desulfatirhabdium</taxon>
    </lineage>
</organism>
<dbReference type="PANTHER" id="PTHR33933">
    <property type="entry name" value="NUCLEOTIDYLTRANSFERASE"/>
    <property type="match status" value="1"/>
</dbReference>
<dbReference type="InterPro" id="IPR002934">
    <property type="entry name" value="Polymerase_NTP_transf_dom"/>
</dbReference>
<evidence type="ECO:0000313" key="2">
    <source>
        <dbReference type="EMBL" id="HGU31605.1"/>
    </source>
</evidence>
<dbReference type="AlphaFoldDB" id="A0A7C4MP36"/>
<sequence length="190" mass="21290">MPADHSQAPSTDRLQGDGLPDTAFSAEAWKTSLKKTIDVLIEACLRCYGERLVSIVLFGSVGRGTSNPHSDIDLLIVAEHLPKGRMQRVQEFGCIEQALQPLLSELSSIECHVELSPVFKTPEELTQGTPLMLDMVEDACILYDPSGFFEKALARLTDRLKDLGAKRVWRGNAWWWDLKPDYRSGEVFEI</sequence>
<keyword evidence="2" id="KW-0808">Transferase</keyword>
<dbReference type="SUPFAM" id="SSF81301">
    <property type="entry name" value="Nucleotidyltransferase"/>
    <property type="match status" value="1"/>
</dbReference>
<dbReference type="EMBL" id="DSUH01000044">
    <property type="protein sequence ID" value="HGU31605.1"/>
    <property type="molecule type" value="Genomic_DNA"/>
</dbReference>
<dbReference type="Gene3D" id="3.30.460.10">
    <property type="entry name" value="Beta Polymerase, domain 2"/>
    <property type="match status" value="1"/>
</dbReference>
<feature type="domain" description="Polymerase nucleotidyl transferase" evidence="1">
    <location>
        <begin position="42"/>
        <end position="103"/>
    </location>
</feature>
<name>A0A7C4MP36_9BACT</name>
<dbReference type="Pfam" id="PF01909">
    <property type="entry name" value="NTP_transf_2"/>
    <property type="match status" value="1"/>
</dbReference>
<protein>
    <submittedName>
        <fullName evidence="2">Nucleotidyltransferase domain-containing protein</fullName>
    </submittedName>
</protein>
<dbReference type="InterPro" id="IPR052548">
    <property type="entry name" value="Type_VII_TA_antitoxin"/>
</dbReference>
<evidence type="ECO:0000259" key="1">
    <source>
        <dbReference type="Pfam" id="PF01909"/>
    </source>
</evidence>
<reference evidence="2" key="1">
    <citation type="journal article" date="2020" name="mSystems">
        <title>Genome- and Community-Level Interaction Insights into Carbon Utilization and Element Cycling Functions of Hydrothermarchaeota in Hydrothermal Sediment.</title>
        <authorList>
            <person name="Zhou Z."/>
            <person name="Liu Y."/>
            <person name="Xu W."/>
            <person name="Pan J."/>
            <person name="Luo Z.H."/>
            <person name="Li M."/>
        </authorList>
    </citation>
    <scope>NUCLEOTIDE SEQUENCE [LARGE SCALE GENOMIC DNA]</scope>
    <source>
        <strain evidence="2">SpSt-477</strain>
    </source>
</reference>
<accession>A0A7C4MP36</accession>
<proteinExistence type="predicted"/>
<dbReference type="InterPro" id="IPR043519">
    <property type="entry name" value="NT_sf"/>
</dbReference>
<dbReference type="CDD" id="cd05403">
    <property type="entry name" value="NT_KNTase_like"/>
    <property type="match status" value="1"/>
</dbReference>
<dbReference type="PANTHER" id="PTHR33933:SF1">
    <property type="entry name" value="PROTEIN ADENYLYLTRANSFERASE MNTA-RELATED"/>
    <property type="match status" value="1"/>
</dbReference>
<dbReference type="GO" id="GO:0016779">
    <property type="term" value="F:nucleotidyltransferase activity"/>
    <property type="evidence" value="ECO:0007669"/>
    <property type="project" value="InterPro"/>
</dbReference>
<gene>
    <name evidence="2" type="ORF">ENS29_01970</name>
</gene>